<keyword evidence="9" id="KW-1162">Viral penetration into host cytoplasm</keyword>
<evidence type="ECO:0000256" key="4">
    <source>
        <dbReference type="ARBA" id="ARBA00022431"/>
    </source>
</evidence>
<reference evidence="16" key="1">
    <citation type="journal article" date="2018" name="PeerJ">
        <title>Virus discovery in all three major lineages of terrestrial arthropods highlights the diversity of single-stranded DNA viruses associated with invertebrates.</title>
        <authorList>
            <person name="Rosario K."/>
            <person name="Mettel K.A."/>
            <person name="Benner B.E."/>
            <person name="Johnson R."/>
            <person name="Scott C."/>
            <person name="Yusseff-Vanegas S.Z."/>
            <person name="Baker C.C."/>
            <person name="Cassill D.L."/>
            <person name="Storer C."/>
            <person name="Varsani A."/>
            <person name="Breitbart M."/>
        </authorList>
    </citation>
    <scope>NUCLEOTIDE SEQUENCE [LARGE SCALE GENOMIC DNA]</scope>
    <source>
        <strain evidence="16">Barts_I1021_F10</strain>
    </source>
</reference>
<dbReference type="GO" id="GO:0003677">
    <property type="term" value="F:DNA binding"/>
    <property type="evidence" value="ECO:0007669"/>
    <property type="project" value="UniProtKB-KW"/>
</dbReference>
<sequence>MRYGSTKGYRRSYRYRRHRRSYATRTRRTRRRYYRRRSRTISSVIKLTYDATWQFGGGPNTWSVFSFNPLLLPGFKDYQSTFTHFRVLKAKLFVNRQIQALVAATSPTPQIVDGSKWNYLVVGSRPFASTTPPVANNALASAFVPDQSTDALRQTKWQRVHYPSTTTQRVSIGFYPYTMVGTFGPTITTGVGNQNVQYQRIWEGKKWMPFTWALDQTGVDRVMSFFGPYMVADAPPELQETQYMGLGTNCTLQVSVQFKGQR</sequence>
<dbReference type="GO" id="GO:0039615">
    <property type="term" value="C:T=1 icosahedral viral capsid"/>
    <property type="evidence" value="ECO:0007669"/>
    <property type="project" value="UniProtKB-KW"/>
</dbReference>
<accession>A0A346BPC7</accession>
<keyword evidence="6" id="KW-0167">Capsid protein</keyword>
<evidence type="ECO:0000256" key="12">
    <source>
        <dbReference type="ARBA" id="ARBA00022890"/>
    </source>
</evidence>
<dbReference type="InterPro" id="IPR003383">
    <property type="entry name" value="Circovirus_capsid"/>
</dbReference>
<evidence type="ECO:0000256" key="14">
    <source>
        <dbReference type="ARBA" id="ARBA00023296"/>
    </source>
</evidence>
<dbReference type="GO" id="GO:0019062">
    <property type="term" value="P:virion attachment to host cell"/>
    <property type="evidence" value="ECO:0007669"/>
    <property type="project" value="UniProtKB-KW"/>
</dbReference>
<dbReference type="EMBL" id="MH545531">
    <property type="protein sequence ID" value="AXL65924.1"/>
    <property type="molecule type" value="Genomic_DNA"/>
</dbReference>
<proteinExistence type="inferred from homology"/>
<evidence type="ECO:0000256" key="13">
    <source>
        <dbReference type="ARBA" id="ARBA00023125"/>
    </source>
</evidence>
<dbReference type="GO" id="GO:0075732">
    <property type="term" value="P:viral penetration into host nucleus"/>
    <property type="evidence" value="ECO:0007669"/>
    <property type="project" value="UniProtKB-KW"/>
</dbReference>
<evidence type="ECO:0000256" key="8">
    <source>
        <dbReference type="ARBA" id="ARBA00022581"/>
    </source>
</evidence>
<evidence type="ECO:0000256" key="5">
    <source>
        <dbReference type="ARBA" id="ARBA00022524"/>
    </source>
</evidence>
<comment type="subunit">
    <text evidence="15">Homomultimer. Assembles in the nucleus, presumably in an immature form, then migrates to the cytoplasm once assembled as mature virion. Interacts with Rep; this interaction relocates Rep into the nucleus.</text>
</comment>
<keyword evidence="4" id="KW-1140">T=1 icosahedral capsid protein</keyword>
<evidence type="ECO:0000256" key="1">
    <source>
        <dbReference type="ARBA" id="ARBA00004147"/>
    </source>
</evidence>
<evidence type="ECO:0000256" key="2">
    <source>
        <dbReference type="ARBA" id="ARBA00004328"/>
    </source>
</evidence>
<keyword evidence="13" id="KW-0238">DNA-binding</keyword>
<keyword evidence="17" id="KW-1185">Reference proteome</keyword>
<evidence type="ECO:0000256" key="11">
    <source>
        <dbReference type="ARBA" id="ARBA00022844"/>
    </source>
</evidence>
<keyword evidence="11" id="KW-0946">Virion</keyword>
<keyword evidence="12" id="KW-1164">Virus endocytosis by host</keyword>
<dbReference type="GO" id="GO:0043657">
    <property type="term" value="C:host cell"/>
    <property type="evidence" value="ECO:0007669"/>
    <property type="project" value="GOC"/>
</dbReference>
<evidence type="ECO:0000256" key="10">
    <source>
        <dbReference type="ARBA" id="ARBA00022804"/>
    </source>
</evidence>
<comment type="subcellular location">
    <subcellularLocation>
        <location evidence="1">Host nucleus</location>
    </subcellularLocation>
    <subcellularLocation>
        <location evidence="2">Virion</location>
    </subcellularLocation>
</comment>
<evidence type="ECO:0000313" key="17">
    <source>
        <dbReference type="Proteomes" id="UP000282008"/>
    </source>
</evidence>
<evidence type="ECO:0000256" key="3">
    <source>
        <dbReference type="ARBA" id="ARBA00010301"/>
    </source>
</evidence>
<name>A0A346BPC7_9VIRU</name>
<evidence type="ECO:0000256" key="15">
    <source>
        <dbReference type="ARBA" id="ARBA00046863"/>
    </source>
</evidence>
<dbReference type="RefSeq" id="YP_009551357.1">
    <property type="nucleotide sequence ID" value="NC_040321.1"/>
</dbReference>
<dbReference type="GO" id="GO:0042025">
    <property type="term" value="C:host cell nucleus"/>
    <property type="evidence" value="ECO:0007669"/>
    <property type="project" value="UniProtKB-SubCell"/>
</dbReference>
<protein>
    <submittedName>
        <fullName evidence="16">Putative capsid protein</fullName>
    </submittedName>
</protein>
<organism evidence="16">
    <name type="scientific">Fly associated circular virus 7</name>
    <dbReference type="NCBI Taxonomy" id="2293287"/>
    <lineage>
        <taxon>Viruses</taxon>
        <taxon>Monodnaviria</taxon>
        <taxon>Shotokuvirae</taxon>
        <taxon>Cressdnaviricota</taxon>
        <taxon>Arfiviricetes</taxon>
        <taxon>Cirlivirales</taxon>
        <taxon>Vilyaviridae</taxon>
        <taxon>Grondvirus</taxon>
        <taxon>Grondvirus lorian</taxon>
    </lineage>
</organism>
<evidence type="ECO:0000256" key="6">
    <source>
        <dbReference type="ARBA" id="ARBA00022561"/>
    </source>
</evidence>
<keyword evidence="8" id="KW-0945">Host-virus interaction</keyword>
<dbReference type="KEGG" id="vg:41702549"/>
<evidence type="ECO:0000313" key="16">
    <source>
        <dbReference type="EMBL" id="AXL65924.1"/>
    </source>
</evidence>
<keyword evidence="10" id="KW-1161">Viral attachment to host cell</keyword>
<dbReference type="GO" id="GO:0019069">
    <property type="term" value="P:viral capsid assembly"/>
    <property type="evidence" value="ECO:0007669"/>
    <property type="project" value="InterPro"/>
</dbReference>
<evidence type="ECO:0000256" key="9">
    <source>
        <dbReference type="ARBA" id="ARBA00022595"/>
    </source>
</evidence>
<keyword evidence="14" id="KW-1160">Virus entry into host cell</keyword>
<dbReference type="Pfam" id="PF02443">
    <property type="entry name" value="Circo_capsid"/>
    <property type="match status" value="1"/>
</dbReference>
<dbReference type="Proteomes" id="UP000282008">
    <property type="component" value="Segment"/>
</dbReference>
<evidence type="ECO:0000256" key="7">
    <source>
        <dbReference type="ARBA" id="ARBA00022562"/>
    </source>
</evidence>
<comment type="similarity">
    <text evidence="3">Belongs to the circoviridae capsid protein family.</text>
</comment>
<dbReference type="GeneID" id="41702549"/>
<keyword evidence="5" id="KW-1163">Viral penetration into host nucleus</keyword>
<dbReference type="GO" id="GO:0075509">
    <property type="term" value="P:endocytosis involved in viral entry into host cell"/>
    <property type="evidence" value="ECO:0007669"/>
    <property type="project" value="UniProtKB-KW"/>
</dbReference>
<keyword evidence="7" id="KW-1048">Host nucleus</keyword>